<name>A0A0W8F605_9ZZZZ</name>
<accession>A0A0W8F605</accession>
<dbReference type="EMBL" id="LNQE01001503">
    <property type="protein sequence ID" value="KUG16327.1"/>
    <property type="molecule type" value="Genomic_DNA"/>
</dbReference>
<gene>
    <name evidence="1" type="ORF">ASZ90_014000</name>
</gene>
<organism evidence="1">
    <name type="scientific">hydrocarbon metagenome</name>
    <dbReference type="NCBI Taxonomy" id="938273"/>
    <lineage>
        <taxon>unclassified sequences</taxon>
        <taxon>metagenomes</taxon>
        <taxon>ecological metagenomes</taxon>
    </lineage>
</organism>
<comment type="caution">
    <text evidence="1">The sequence shown here is derived from an EMBL/GenBank/DDBJ whole genome shotgun (WGS) entry which is preliminary data.</text>
</comment>
<reference evidence="1" key="1">
    <citation type="journal article" date="2015" name="Proc. Natl. Acad. Sci. U.S.A.">
        <title>Networks of energetic and metabolic interactions define dynamics in microbial communities.</title>
        <authorList>
            <person name="Embree M."/>
            <person name="Liu J.K."/>
            <person name="Al-Bassam M.M."/>
            <person name="Zengler K."/>
        </authorList>
    </citation>
    <scope>NUCLEOTIDE SEQUENCE</scope>
</reference>
<dbReference type="AlphaFoldDB" id="A0A0W8F605"/>
<protein>
    <submittedName>
        <fullName evidence="1">Uncharacterized protein</fullName>
    </submittedName>
</protein>
<evidence type="ECO:0000313" key="1">
    <source>
        <dbReference type="EMBL" id="KUG16327.1"/>
    </source>
</evidence>
<proteinExistence type="predicted"/>
<sequence>MYSDILTICWSIKEVNRNLSDRQATSDYSIRYLKKGCSDLALMMRELGRALPDDKIEVIDRNGQKKSFSINEVSDMLYDTKKILEFNLIDNISRWAEARKLA</sequence>